<dbReference type="Gene3D" id="3.90.1150.10">
    <property type="entry name" value="Aspartate Aminotransferase, domain 1"/>
    <property type="match status" value="1"/>
</dbReference>
<keyword evidence="4" id="KW-0032">Aminotransferase</keyword>
<dbReference type="RefSeq" id="WP_270154797.1">
    <property type="nucleotide sequence ID" value="NZ_JAPNNL010000032.1"/>
</dbReference>
<organism evidence="4 5">
    <name type="scientific">Nonomuraea corallina</name>
    <dbReference type="NCBI Taxonomy" id="2989783"/>
    <lineage>
        <taxon>Bacteria</taxon>
        <taxon>Bacillati</taxon>
        <taxon>Actinomycetota</taxon>
        <taxon>Actinomycetes</taxon>
        <taxon>Streptosporangiales</taxon>
        <taxon>Streptosporangiaceae</taxon>
        <taxon>Nonomuraea</taxon>
    </lineage>
</organism>
<dbReference type="PROSITE" id="PS00600">
    <property type="entry name" value="AA_TRANSFER_CLASS_3"/>
    <property type="match status" value="1"/>
</dbReference>
<keyword evidence="4" id="KW-0808">Transferase</keyword>
<dbReference type="InterPro" id="IPR015422">
    <property type="entry name" value="PyrdxlP-dep_Trfase_small"/>
</dbReference>
<dbReference type="NCBIfam" id="NF005102">
    <property type="entry name" value="PRK06541.1"/>
    <property type="match status" value="1"/>
</dbReference>
<comment type="caution">
    <text evidence="4">The sequence shown here is derived from an EMBL/GenBank/DDBJ whole genome shotgun (WGS) entry which is preliminary data.</text>
</comment>
<accession>A0ABT4SAL3</accession>
<keyword evidence="5" id="KW-1185">Reference proteome</keyword>
<dbReference type="GO" id="GO:0008483">
    <property type="term" value="F:transaminase activity"/>
    <property type="evidence" value="ECO:0007669"/>
    <property type="project" value="UniProtKB-KW"/>
</dbReference>
<evidence type="ECO:0000256" key="1">
    <source>
        <dbReference type="ARBA" id="ARBA00008954"/>
    </source>
</evidence>
<evidence type="ECO:0000256" key="2">
    <source>
        <dbReference type="ARBA" id="ARBA00022898"/>
    </source>
</evidence>
<dbReference type="Pfam" id="PF00202">
    <property type="entry name" value="Aminotran_3"/>
    <property type="match status" value="1"/>
</dbReference>
<evidence type="ECO:0000313" key="4">
    <source>
        <dbReference type="EMBL" id="MDA0633990.1"/>
    </source>
</evidence>
<dbReference type="SUPFAM" id="SSF53383">
    <property type="entry name" value="PLP-dependent transferases"/>
    <property type="match status" value="1"/>
</dbReference>
<dbReference type="PANTHER" id="PTHR43094">
    <property type="entry name" value="AMINOTRANSFERASE"/>
    <property type="match status" value="1"/>
</dbReference>
<dbReference type="PANTHER" id="PTHR43094:SF1">
    <property type="entry name" value="AMINOTRANSFERASE CLASS-III"/>
    <property type="match status" value="1"/>
</dbReference>
<dbReference type="CDD" id="cd00610">
    <property type="entry name" value="OAT_like"/>
    <property type="match status" value="1"/>
</dbReference>
<keyword evidence="2 3" id="KW-0663">Pyridoxal phosphate</keyword>
<dbReference type="InterPro" id="IPR049704">
    <property type="entry name" value="Aminotrans_3_PPA_site"/>
</dbReference>
<evidence type="ECO:0000256" key="3">
    <source>
        <dbReference type="RuleBase" id="RU003560"/>
    </source>
</evidence>
<dbReference type="Gene3D" id="3.40.640.10">
    <property type="entry name" value="Type I PLP-dependent aspartate aminotransferase-like (Major domain)"/>
    <property type="match status" value="1"/>
</dbReference>
<evidence type="ECO:0000313" key="5">
    <source>
        <dbReference type="Proteomes" id="UP001144036"/>
    </source>
</evidence>
<gene>
    <name evidence="4" type="ORF">OUY22_11230</name>
</gene>
<dbReference type="InterPro" id="IPR015424">
    <property type="entry name" value="PyrdxlP-dep_Trfase"/>
</dbReference>
<dbReference type="InterPro" id="IPR015421">
    <property type="entry name" value="PyrdxlP-dep_Trfase_major"/>
</dbReference>
<comment type="similarity">
    <text evidence="1 3">Belongs to the class-III pyridoxal-phosphate-dependent aminotransferase family.</text>
</comment>
<dbReference type="Proteomes" id="UP001144036">
    <property type="component" value="Unassembled WGS sequence"/>
</dbReference>
<protein>
    <submittedName>
        <fullName evidence="4">Aspartate aminotransferase family protein</fullName>
    </submittedName>
</protein>
<proteinExistence type="inferred from homology"/>
<name>A0ABT4SAL3_9ACTN</name>
<dbReference type="EMBL" id="JAPNNL010000032">
    <property type="protein sequence ID" value="MDA0633990.1"/>
    <property type="molecule type" value="Genomic_DNA"/>
</dbReference>
<reference evidence="4" key="1">
    <citation type="submission" date="2022-11" db="EMBL/GenBank/DDBJ databases">
        <title>Nonomuraea corallina sp. nov., a new species of the genus Nonomuraea isolated from sea side sediment in Thai sea.</title>
        <authorList>
            <person name="Ngamcharungchit C."/>
            <person name="Matsumoto A."/>
            <person name="Suriyachadkun C."/>
            <person name="Panbangred W."/>
            <person name="Inahashi Y."/>
            <person name="Intra B."/>
        </authorList>
    </citation>
    <scope>NUCLEOTIDE SEQUENCE</scope>
    <source>
        <strain evidence="4">MCN248</strain>
    </source>
</reference>
<dbReference type="InterPro" id="IPR005814">
    <property type="entry name" value="Aminotrans_3"/>
</dbReference>
<sequence length="460" mass="50723">MTQPEHDVLKAAQDNLWLHFTRHSTYQKSEVPTIVRGEGSYIYDIHGKRYLDGLAGLFVVQVGHGRGELAEAAAKQAQELAFFPLWSYAHPKAAELAQRLASLAPGDLNRVFFTTGGGEAVESAWKLAKQYYKLIGKPLKHKVISRQIAYHGTPQGALSITGIPAFKQMFEPLVPGSVRVPNTNHYRADEITGIPGMTPEEYGFWAAERVARAIEMEGPDTVAAVFAEPVQNAGGCFPPPPGYWQRLREICDEYDVLLVSDEVICAFGRLGTMFGGEKFDYVPDIITCAKGMTSGYAPIGAMIAHDRLFEPFKNGEEMFAHGYTFGGHPVSSAVALANLDIFEREDLLGHVTANEPLFRATLESLKELPIVGDVRGSGYFWGIELVKDRDTKETFSAEESERLLRGFLSQALFEAGLYCRADDRGDPVIQLAPPLIAGPKEFEEIGGILRSVLKEAWARL</sequence>